<gene>
    <name evidence="2" type="ORF">CEXT_370091</name>
</gene>
<evidence type="ECO:0000313" key="2">
    <source>
        <dbReference type="EMBL" id="GIX82816.1"/>
    </source>
</evidence>
<reference evidence="2 3" key="1">
    <citation type="submission" date="2021-06" db="EMBL/GenBank/DDBJ databases">
        <title>Caerostris extrusa draft genome.</title>
        <authorList>
            <person name="Kono N."/>
            <person name="Arakawa K."/>
        </authorList>
    </citation>
    <scope>NUCLEOTIDE SEQUENCE [LARGE SCALE GENOMIC DNA]</scope>
</reference>
<accession>A0AAV4NDQ4</accession>
<dbReference type="AlphaFoldDB" id="A0AAV4NDQ4"/>
<evidence type="ECO:0000313" key="3">
    <source>
        <dbReference type="Proteomes" id="UP001054945"/>
    </source>
</evidence>
<comment type="caution">
    <text evidence="2">The sequence shown here is derived from an EMBL/GenBank/DDBJ whole genome shotgun (WGS) entry which is preliminary data.</text>
</comment>
<organism evidence="2 3">
    <name type="scientific">Caerostris extrusa</name>
    <name type="common">Bark spider</name>
    <name type="synonym">Caerostris bankana</name>
    <dbReference type="NCBI Taxonomy" id="172846"/>
    <lineage>
        <taxon>Eukaryota</taxon>
        <taxon>Metazoa</taxon>
        <taxon>Ecdysozoa</taxon>
        <taxon>Arthropoda</taxon>
        <taxon>Chelicerata</taxon>
        <taxon>Arachnida</taxon>
        <taxon>Araneae</taxon>
        <taxon>Araneomorphae</taxon>
        <taxon>Entelegynae</taxon>
        <taxon>Araneoidea</taxon>
        <taxon>Araneidae</taxon>
        <taxon>Caerostris</taxon>
    </lineage>
</organism>
<sequence>MGPIFGDYRLFAHHQQRGFPIVHHEASPRDSPAMNIQENKVSNKGPFPHLGRLSSMQAPGRENLKRVRIHSFGQPLEAGRQRKESVKDVFKLRVRTCRIFIFWRDKCMAHPFIPTK</sequence>
<dbReference type="EMBL" id="BPLR01003270">
    <property type="protein sequence ID" value="GIX82816.1"/>
    <property type="molecule type" value="Genomic_DNA"/>
</dbReference>
<evidence type="ECO:0000256" key="1">
    <source>
        <dbReference type="SAM" id="MobiDB-lite"/>
    </source>
</evidence>
<proteinExistence type="predicted"/>
<dbReference type="Proteomes" id="UP001054945">
    <property type="component" value="Unassembled WGS sequence"/>
</dbReference>
<name>A0AAV4NDQ4_CAEEX</name>
<feature type="region of interest" description="Disordered" evidence="1">
    <location>
        <begin position="27"/>
        <end position="58"/>
    </location>
</feature>
<protein>
    <submittedName>
        <fullName evidence="2">Uncharacterized protein</fullName>
    </submittedName>
</protein>
<keyword evidence="3" id="KW-1185">Reference proteome</keyword>